<sequence>MNVLLTGINTYLGKKLSLFFLEKDYQLTCLVRNETFLKEKGNTNLSVIRGDLIREKYSKDFPKDLDAAFYFSYYIAEQGDIYQDLELLSIQNYIKKARKVNCAHLIYVMPLRSPVNKDIKQLFEKSYIPYTVIRTSNIVGKDSLLIQIFKRMASNFAIISNSKLASSKCQPIALSDAITYLDFIASNPVTFNQTFDIGGPEILSYREMLSQFLQICKIKKTIITLPFVHSFFSTFWLSKSSGLPKMIAHAFSENIQGDLLCENNRIHDLFPHTSLKFKEAVLESIK</sequence>
<comment type="caution">
    <text evidence="1">The sequence shown here is derived from an EMBL/GenBank/DDBJ whole genome shotgun (WGS) entry which is preliminary data.</text>
</comment>
<reference evidence="1 2" key="1">
    <citation type="submission" date="2019-03" db="EMBL/GenBank/DDBJ databases">
        <title>Genomic Encyclopedia of Archaeal and Bacterial Type Strains, Phase II (KMG-II): from individual species to whole genera.</title>
        <authorList>
            <person name="Goeker M."/>
        </authorList>
    </citation>
    <scope>NUCLEOTIDE SEQUENCE [LARGE SCALE GENOMIC DNA]</scope>
    <source>
        <strain evidence="1 2">DSM 22554</strain>
    </source>
</reference>
<dbReference type="Gene3D" id="3.40.50.720">
    <property type="entry name" value="NAD(P)-binding Rossmann-like Domain"/>
    <property type="match status" value="1"/>
</dbReference>
<proteinExistence type="predicted"/>
<dbReference type="EMBL" id="SMGO01000001">
    <property type="protein sequence ID" value="TCK85783.1"/>
    <property type="molecule type" value="Genomic_DNA"/>
</dbReference>
<dbReference type="InterPro" id="IPR036291">
    <property type="entry name" value="NAD(P)-bd_dom_sf"/>
</dbReference>
<keyword evidence="2" id="KW-1185">Reference proteome</keyword>
<dbReference type="SUPFAM" id="SSF51735">
    <property type="entry name" value="NAD(P)-binding Rossmann-fold domains"/>
    <property type="match status" value="1"/>
</dbReference>
<dbReference type="Proteomes" id="UP000294616">
    <property type="component" value="Unassembled WGS sequence"/>
</dbReference>
<dbReference type="OrthoDB" id="9774199at2"/>
<evidence type="ECO:0000313" key="1">
    <source>
        <dbReference type="EMBL" id="TCK85783.1"/>
    </source>
</evidence>
<dbReference type="AlphaFoldDB" id="A0A4R1M7V7"/>
<gene>
    <name evidence="1" type="ORF">C8N28_1099</name>
</gene>
<accession>A0A4R1M7V7</accession>
<protein>
    <submittedName>
        <fullName evidence="1">Uncharacterized protein YbjT (DUF2867 family)</fullName>
    </submittedName>
</protein>
<dbReference type="RefSeq" id="WP_132222262.1">
    <property type="nucleotide sequence ID" value="NZ_SMGO01000001.1"/>
</dbReference>
<evidence type="ECO:0000313" key="2">
    <source>
        <dbReference type="Proteomes" id="UP000294616"/>
    </source>
</evidence>
<organism evidence="1 2">
    <name type="scientific">Albibacterium bauzanense</name>
    <dbReference type="NCBI Taxonomy" id="653929"/>
    <lineage>
        <taxon>Bacteria</taxon>
        <taxon>Pseudomonadati</taxon>
        <taxon>Bacteroidota</taxon>
        <taxon>Sphingobacteriia</taxon>
        <taxon>Sphingobacteriales</taxon>
        <taxon>Sphingobacteriaceae</taxon>
        <taxon>Albibacterium</taxon>
    </lineage>
</organism>
<name>A0A4R1M7V7_9SPHI</name>